<accession>A0ACA9QEZ1</accession>
<sequence length="124" mass="14614">HSTIEKIELLMGYESSQSKDINNEFDVVCLFAKKIWSLTHTAVNKYILYHNHEFVGLIETYLEKIYVREDKLAKEQKATTDQDFIKNVEVTTQEKNSKKHEQYTCEFCKKLGHNIATCLHKEKE</sequence>
<evidence type="ECO:0000313" key="1">
    <source>
        <dbReference type="EMBL" id="CAG8748488.1"/>
    </source>
</evidence>
<keyword evidence="2" id="KW-1185">Reference proteome</keyword>
<protein>
    <submittedName>
        <fullName evidence="1">22011_t:CDS:1</fullName>
    </submittedName>
</protein>
<evidence type="ECO:0000313" key="2">
    <source>
        <dbReference type="Proteomes" id="UP000789920"/>
    </source>
</evidence>
<gene>
    <name evidence="1" type="ORF">RPERSI_LOCUS13924</name>
</gene>
<dbReference type="Proteomes" id="UP000789920">
    <property type="component" value="Unassembled WGS sequence"/>
</dbReference>
<proteinExistence type="predicted"/>
<name>A0ACA9QEZ1_9GLOM</name>
<feature type="non-terminal residue" evidence="1">
    <location>
        <position position="1"/>
    </location>
</feature>
<organism evidence="1 2">
    <name type="scientific">Racocetra persica</name>
    <dbReference type="NCBI Taxonomy" id="160502"/>
    <lineage>
        <taxon>Eukaryota</taxon>
        <taxon>Fungi</taxon>
        <taxon>Fungi incertae sedis</taxon>
        <taxon>Mucoromycota</taxon>
        <taxon>Glomeromycotina</taxon>
        <taxon>Glomeromycetes</taxon>
        <taxon>Diversisporales</taxon>
        <taxon>Gigasporaceae</taxon>
        <taxon>Racocetra</taxon>
    </lineage>
</organism>
<reference evidence="1" key="1">
    <citation type="submission" date="2021-06" db="EMBL/GenBank/DDBJ databases">
        <authorList>
            <person name="Kallberg Y."/>
            <person name="Tangrot J."/>
            <person name="Rosling A."/>
        </authorList>
    </citation>
    <scope>NUCLEOTIDE SEQUENCE</scope>
    <source>
        <strain evidence="1">MA461A</strain>
    </source>
</reference>
<dbReference type="EMBL" id="CAJVQC010031448">
    <property type="protein sequence ID" value="CAG8748488.1"/>
    <property type="molecule type" value="Genomic_DNA"/>
</dbReference>
<comment type="caution">
    <text evidence="1">The sequence shown here is derived from an EMBL/GenBank/DDBJ whole genome shotgun (WGS) entry which is preliminary data.</text>
</comment>